<dbReference type="GO" id="GO:0004571">
    <property type="term" value="F:mannosyl-oligosaccharide 1,2-alpha-mannosidase activity"/>
    <property type="evidence" value="ECO:0007669"/>
    <property type="project" value="InterPro"/>
</dbReference>
<dbReference type="Pfam" id="PF01532">
    <property type="entry name" value="Glyco_hydro_47"/>
    <property type="match status" value="1"/>
</dbReference>
<dbReference type="GO" id="GO:0005509">
    <property type="term" value="F:calcium ion binding"/>
    <property type="evidence" value="ECO:0007669"/>
    <property type="project" value="InterPro"/>
</dbReference>
<comment type="cofactor">
    <cofactor evidence="1">
        <name>Ca(2+)</name>
        <dbReference type="ChEBI" id="CHEBI:29108"/>
    </cofactor>
</comment>
<keyword evidence="6" id="KW-0326">Glycosidase</keyword>
<dbReference type="InterPro" id="IPR036026">
    <property type="entry name" value="Seven-hairpin_glycosidases"/>
</dbReference>
<dbReference type="EC" id="3.2.1.-" evidence="6"/>
<dbReference type="InterPro" id="IPR012341">
    <property type="entry name" value="6hp_glycosidase-like_sf"/>
</dbReference>
<dbReference type="GO" id="GO:0005783">
    <property type="term" value="C:endoplasmic reticulum"/>
    <property type="evidence" value="ECO:0007669"/>
    <property type="project" value="TreeGrafter"/>
</dbReference>
<evidence type="ECO:0000313" key="8">
    <source>
        <dbReference type="Proteomes" id="UP000186955"/>
    </source>
</evidence>
<comment type="caution">
    <text evidence="7">The sequence shown here is derived from an EMBL/GenBank/DDBJ whole genome shotgun (WGS) entry which is preliminary data.</text>
</comment>
<reference evidence="7 8" key="1">
    <citation type="submission" date="2016-10" db="EMBL/GenBank/DDBJ databases">
        <title>Genome sequence of the ascomycete fungus Penicillium subrubescens.</title>
        <authorList>
            <person name="De Vries R.P."/>
            <person name="Peng M."/>
            <person name="Dilokpimol A."/>
            <person name="Hilden K."/>
            <person name="Makela M.R."/>
            <person name="Grigoriev I."/>
            <person name="Riley R."/>
            <person name="Granchi Z."/>
        </authorList>
    </citation>
    <scope>NUCLEOTIDE SEQUENCE [LARGE SCALE GENOMIC DNA]</scope>
    <source>
        <strain evidence="7 8">CBS 132785</strain>
    </source>
</reference>
<dbReference type="GO" id="GO:0036503">
    <property type="term" value="P:ERAD pathway"/>
    <property type="evidence" value="ECO:0007669"/>
    <property type="project" value="UniProtKB-ARBA"/>
</dbReference>
<dbReference type="AlphaFoldDB" id="A0A1Q5URU9"/>
<proteinExistence type="inferred from homology"/>
<comment type="pathway">
    <text evidence="2">Protein modification; protein glycosylation.</text>
</comment>
<protein>
    <recommendedName>
        <fullName evidence="6">alpha-1,2-Mannosidase</fullName>
        <ecNumber evidence="6">3.2.1.-</ecNumber>
    </recommendedName>
</protein>
<dbReference type="EMBL" id="MNBE01000017">
    <property type="protein sequence ID" value="OKP15208.1"/>
    <property type="molecule type" value="Genomic_DNA"/>
</dbReference>
<evidence type="ECO:0000256" key="3">
    <source>
        <dbReference type="ARBA" id="ARBA00007658"/>
    </source>
</evidence>
<dbReference type="GO" id="GO:0005975">
    <property type="term" value="P:carbohydrate metabolic process"/>
    <property type="evidence" value="ECO:0007669"/>
    <property type="project" value="InterPro"/>
</dbReference>
<dbReference type="InterPro" id="IPR001382">
    <property type="entry name" value="Glyco_hydro_47"/>
</dbReference>
<sequence>MGMHAEFENAVIAVSQMSFADTSSPEINTHEVNSRYLGGLLAAYDLSSDHRLLQKAIEVGDMLYAAFDTPNRMPIIYWDLHRAARQEEQIAEEIVSASELGSFILEFTRLSQITGDQKYYDAAQRVMAALERHQDSTKLTGVWPVVLNPRT</sequence>
<comment type="similarity">
    <text evidence="3 6">Belongs to the glycosyl hydrolase 47 family.</text>
</comment>
<gene>
    <name evidence="7" type="ORF">PENSUB_1422</name>
</gene>
<dbReference type="PRINTS" id="PR00747">
    <property type="entry name" value="GLYHDRLASE47"/>
</dbReference>
<name>A0A1Q5URU9_9EURO</name>
<dbReference type="STRING" id="1316194.A0A1Q5URU9"/>
<dbReference type="SUPFAM" id="SSF48225">
    <property type="entry name" value="Seven-hairpin glycosidases"/>
    <property type="match status" value="1"/>
</dbReference>
<dbReference type="InterPro" id="IPR050749">
    <property type="entry name" value="Glycosyl_Hydrolase_47"/>
</dbReference>
<organism evidence="7 8">
    <name type="scientific">Penicillium subrubescens</name>
    <dbReference type="NCBI Taxonomy" id="1316194"/>
    <lineage>
        <taxon>Eukaryota</taxon>
        <taxon>Fungi</taxon>
        <taxon>Dikarya</taxon>
        <taxon>Ascomycota</taxon>
        <taxon>Pezizomycotina</taxon>
        <taxon>Eurotiomycetes</taxon>
        <taxon>Eurotiomycetidae</taxon>
        <taxon>Eurotiales</taxon>
        <taxon>Aspergillaceae</taxon>
        <taxon>Penicillium</taxon>
    </lineage>
</organism>
<keyword evidence="8" id="KW-1185">Reference proteome</keyword>
<dbReference type="Proteomes" id="UP000186955">
    <property type="component" value="Unassembled WGS sequence"/>
</dbReference>
<evidence type="ECO:0000256" key="1">
    <source>
        <dbReference type="ARBA" id="ARBA00001913"/>
    </source>
</evidence>
<dbReference type="PANTHER" id="PTHR11742">
    <property type="entry name" value="MANNOSYL-OLIGOSACCHARIDE ALPHA-1,2-MANNOSIDASE-RELATED"/>
    <property type="match status" value="1"/>
</dbReference>
<evidence type="ECO:0000313" key="7">
    <source>
        <dbReference type="EMBL" id="OKP15208.1"/>
    </source>
</evidence>
<evidence type="ECO:0000256" key="2">
    <source>
        <dbReference type="ARBA" id="ARBA00004922"/>
    </source>
</evidence>
<keyword evidence="5" id="KW-1015">Disulfide bond</keyword>
<dbReference type="PANTHER" id="PTHR11742:SF89">
    <property type="entry name" value="ALPHA-1,2-MANNOSIDASE"/>
    <property type="match status" value="1"/>
</dbReference>
<dbReference type="GO" id="GO:0016020">
    <property type="term" value="C:membrane"/>
    <property type="evidence" value="ECO:0007669"/>
    <property type="project" value="InterPro"/>
</dbReference>
<dbReference type="UniPathway" id="UPA00378"/>
<dbReference type="Gene3D" id="1.50.10.10">
    <property type="match status" value="1"/>
</dbReference>
<accession>A0A1Q5URU9</accession>
<evidence type="ECO:0000256" key="5">
    <source>
        <dbReference type="ARBA" id="ARBA00023157"/>
    </source>
</evidence>
<keyword evidence="4 6" id="KW-0378">Hydrolase</keyword>
<evidence type="ECO:0000256" key="4">
    <source>
        <dbReference type="ARBA" id="ARBA00022801"/>
    </source>
</evidence>
<evidence type="ECO:0000256" key="6">
    <source>
        <dbReference type="RuleBase" id="RU361193"/>
    </source>
</evidence>